<name>A0A098SAR4_9BACT</name>
<evidence type="ECO:0000313" key="1">
    <source>
        <dbReference type="EMBL" id="KGE89629.1"/>
    </source>
</evidence>
<dbReference type="InterPro" id="IPR046219">
    <property type="entry name" value="DUF6252"/>
</dbReference>
<gene>
    <name evidence="1" type="ORF">IX84_00920</name>
</gene>
<dbReference type="RefSeq" id="WP_044215764.1">
    <property type="nucleotide sequence ID" value="NZ_JBKAGJ010000048.1"/>
</dbReference>
<proteinExistence type="predicted"/>
<dbReference type="AlphaFoldDB" id="A0A098SAR4"/>
<dbReference type="EMBL" id="JPOS01000003">
    <property type="protein sequence ID" value="KGE89629.1"/>
    <property type="molecule type" value="Genomic_DNA"/>
</dbReference>
<sequence>MKYIFPMLLLAMLFTQCRDDVPTLNPDGSMKAVIDGSSWQADVLEAAYVDGELTLSGSTLDERAIVMGATIGDLKPLTVAFLPGSPDGLTYTSVGGARTYVSNTAGGDGFLRITAVDTAREWISGRFEARCYRLQEGGGVEITEGVFTKVPYTDSLPPIFSSGVRAVIDGATWTSDSVATALGDGQIRVQSLGENGRQIRFRIPENADHGTYDLDPTGAFSAIFITMQSDTLSAESGTISIDLLNEDRRRLEGTFNFEATGSQQVVSLADGRFEINY</sequence>
<dbReference type="Proteomes" id="UP000029736">
    <property type="component" value="Unassembled WGS sequence"/>
</dbReference>
<organism evidence="1 2">
    <name type="scientific">Phaeodactylibacter xiamenensis</name>
    <dbReference type="NCBI Taxonomy" id="1524460"/>
    <lineage>
        <taxon>Bacteria</taxon>
        <taxon>Pseudomonadati</taxon>
        <taxon>Bacteroidota</taxon>
        <taxon>Saprospiria</taxon>
        <taxon>Saprospirales</taxon>
        <taxon>Haliscomenobacteraceae</taxon>
        <taxon>Phaeodactylibacter</taxon>
    </lineage>
</organism>
<dbReference type="STRING" id="1524460.IX84_00920"/>
<dbReference type="Pfam" id="PF19765">
    <property type="entry name" value="DUF6252"/>
    <property type="match status" value="2"/>
</dbReference>
<dbReference type="OrthoDB" id="1448607at2"/>
<protein>
    <submittedName>
        <fullName evidence="1">Uncharacterized protein</fullName>
    </submittedName>
</protein>
<reference evidence="1 2" key="1">
    <citation type="journal article" date="2014" name="Int. J. Syst. Evol. Microbiol.">
        <title>Phaeodactylibacter xiamenensis gen. nov., sp. nov., a member of the family Saprospiraceae isolated from the marine alga Phaeodactylum tricornutum.</title>
        <authorList>
            <person name="Chen Z.Jr."/>
            <person name="Lei X."/>
            <person name="Lai Q."/>
            <person name="Li Y."/>
            <person name="Zhang B."/>
            <person name="Zhang J."/>
            <person name="Zhang H."/>
            <person name="Yang L."/>
            <person name="Zheng W."/>
            <person name="Tian Y."/>
            <person name="Yu Z."/>
            <person name="Xu H.Jr."/>
            <person name="Zheng T."/>
        </authorList>
    </citation>
    <scope>NUCLEOTIDE SEQUENCE [LARGE SCALE GENOMIC DNA]</scope>
    <source>
        <strain evidence="1 2">KD52</strain>
    </source>
</reference>
<evidence type="ECO:0000313" key="2">
    <source>
        <dbReference type="Proteomes" id="UP000029736"/>
    </source>
</evidence>
<comment type="caution">
    <text evidence="1">The sequence shown here is derived from an EMBL/GenBank/DDBJ whole genome shotgun (WGS) entry which is preliminary data.</text>
</comment>
<accession>A0A098SAR4</accession>
<keyword evidence="2" id="KW-1185">Reference proteome</keyword>